<dbReference type="EMBL" id="QYUJ01000014">
    <property type="protein sequence ID" value="RJF71801.1"/>
    <property type="molecule type" value="Genomic_DNA"/>
</dbReference>
<sequence>MWLGGADANALAEEFSDIDLWLDVKHRSEGAEVLFTAANPSLLPPDVVARFQELHSLVGPDDLRNGVQQAHHWMVELEKEIRGEP</sequence>
<evidence type="ECO:0000313" key="1">
    <source>
        <dbReference type="EMBL" id="RJF71801.1"/>
    </source>
</evidence>
<reference evidence="1 2" key="1">
    <citation type="submission" date="2018-09" db="EMBL/GenBank/DDBJ databases">
        <authorList>
            <person name="Zhu H."/>
        </authorList>
    </citation>
    <scope>NUCLEOTIDE SEQUENCE [LARGE SCALE GENOMIC DNA]</scope>
    <source>
        <strain evidence="1 2">K2S05-167</strain>
    </source>
</reference>
<accession>A0A418V6S9</accession>
<dbReference type="AlphaFoldDB" id="A0A418V6S9"/>
<evidence type="ECO:0000313" key="2">
    <source>
        <dbReference type="Proteomes" id="UP000286287"/>
    </source>
</evidence>
<keyword evidence="2" id="KW-1185">Reference proteome</keyword>
<gene>
    <name evidence="1" type="ORF">D3875_09730</name>
</gene>
<proteinExistence type="predicted"/>
<organism evidence="1 2">
    <name type="scientific">Deinococcus cavernae</name>
    <dbReference type="NCBI Taxonomy" id="2320857"/>
    <lineage>
        <taxon>Bacteria</taxon>
        <taxon>Thermotogati</taxon>
        <taxon>Deinococcota</taxon>
        <taxon>Deinococci</taxon>
        <taxon>Deinococcales</taxon>
        <taxon>Deinococcaceae</taxon>
        <taxon>Deinococcus</taxon>
    </lineage>
</organism>
<name>A0A418V6S9_9DEIO</name>
<protein>
    <submittedName>
        <fullName evidence="1">Uncharacterized protein</fullName>
    </submittedName>
</protein>
<dbReference type="Proteomes" id="UP000286287">
    <property type="component" value="Unassembled WGS sequence"/>
</dbReference>
<comment type="caution">
    <text evidence="1">The sequence shown here is derived from an EMBL/GenBank/DDBJ whole genome shotgun (WGS) entry which is preliminary data.</text>
</comment>